<dbReference type="Gene3D" id="3.30.70.120">
    <property type="match status" value="1"/>
</dbReference>
<dbReference type="PANTHER" id="PTHR38456:SF1">
    <property type="entry name" value="CYCLIC DI-AMP RECEPTOR A"/>
    <property type="match status" value="1"/>
</dbReference>
<dbReference type="EMBL" id="VULX01000002">
    <property type="protein sequence ID" value="MSR90508.1"/>
    <property type="molecule type" value="Genomic_DNA"/>
</dbReference>
<dbReference type="Proteomes" id="UP000460287">
    <property type="component" value="Unassembled WGS sequence"/>
</dbReference>
<organism evidence="1 2">
    <name type="scientific">Inconstantimicrobium porci</name>
    <dbReference type="NCBI Taxonomy" id="2652291"/>
    <lineage>
        <taxon>Bacteria</taxon>
        <taxon>Bacillati</taxon>
        <taxon>Bacillota</taxon>
        <taxon>Clostridia</taxon>
        <taxon>Eubacteriales</taxon>
        <taxon>Clostridiaceae</taxon>
        <taxon>Inconstantimicrobium</taxon>
    </lineage>
</organism>
<gene>
    <name evidence="1" type="ORF">FYJ33_03505</name>
</gene>
<proteinExistence type="predicted"/>
<keyword evidence="2" id="KW-1185">Reference proteome</keyword>
<dbReference type="PANTHER" id="PTHR38456">
    <property type="entry name" value="CYCLIC DI-AMP RECEPTOR A"/>
    <property type="match status" value="1"/>
</dbReference>
<dbReference type="AlphaFoldDB" id="A0A7X2MWR5"/>
<accession>A0A7X2MWR5</accession>
<dbReference type="InterPro" id="IPR015867">
    <property type="entry name" value="N-reg_PII/ATP_PRibTrfase_C"/>
</dbReference>
<dbReference type="SUPFAM" id="SSF54913">
    <property type="entry name" value="GlnB-like"/>
    <property type="match status" value="1"/>
</dbReference>
<dbReference type="Pfam" id="PF06153">
    <property type="entry name" value="CdAMP_rec"/>
    <property type="match status" value="1"/>
</dbReference>
<name>A0A7X2MWR5_9CLOT</name>
<evidence type="ECO:0000313" key="2">
    <source>
        <dbReference type="Proteomes" id="UP000460287"/>
    </source>
</evidence>
<dbReference type="InterPro" id="IPR011322">
    <property type="entry name" value="N-reg_PII-like_a/b"/>
</dbReference>
<dbReference type="InterPro" id="IPR010375">
    <property type="entry name" value="CdAMP_rec"/>
</dbReference>
<protein>
    <submittedName>
        <fullName evidence="1">Uncharacterized protein</fullName>
    </submittedName>
</protein>
<reference evidence="1 2" key="1">
    <citation type="submission" date="2019-08" db="EMBL/GenBank/DDBJ databases">
        <title>In-depth cultivation of the pig gut microbiome towards novel bacterial diversity and tailored functional studies.</title>
        <authorList>
            <person name="Wylensek D."/>
            <person name="Hitch T.C.A."/>
            <person name="Clavel T."/>
        </authorList>
    </citation>
    <scope>NUCLEOTIDE SEQUENCE [LARGE SCALE GENOMIC DNA]</scope>
    <source>
        <strain evidence="1 2">WCA-383-APC-5B</strain>
    </source>
</reference>
<sequence>MKLILAIVQDDDASDVVDAITEAGFMVTKLATTGGFLKSGNTTLMTGVEKEKVDDVIKVIKDVCSTRKQVVTPPATMGSTSSIYIPYPIEVEVGGATVFVVDVDQFYKI</sequence>
<dbReference type="RefSeq" id="WP_154530388.1">
    <property type="nucleotide sequence ID" value="NZ_JAQXTV010000057.1"/>
</dbReference>
<evidence type="ECO:0000313" key="1">
    <source>
        <dbReference type="EMBL" id="MSR90508.1"/>
    </source>
</evidence>
<comment type="caution">
    <text evidence="1">The sequence shown here is derived from an EMBL/GenBank/DDBJ whole genome shotgun (WGS) entry which is preliminary data.</text>
</comment>